<reference evidence="2 3" key="1">
    <citation type="submission" date="2016-10" db="EMBL/GenBank/DDBJ databases">
        <authorList>
            <person name="Varghese N."/>
            <person name="Submissions S."/>
        </authorList>
    </citation>
    <scope>NUCLEOTIDE SEQUENCE [LARGE SCALE GENOMIC DNA]</scope>
    <source>
        <strain evidence="2 3">DSM 17997</strain>
    </source>
</reference>
<organism evidence="2 3">
    <name type="scientific">Rhodonellum ikkaensis</name>
    <dbReference type="NCBI Taxonomy" id="336829"/>
    <lineage>
        <taxon>Bacteria</taxon>
        <taxon>Pseudomonadati</taxon>
        <taxon>Bacteroidota</taxon>
        <taxon>Cytophagia</taxon>
        <taxon>Cytophagales</taxon>
        <taxon>Cytophagaceae</taxon>
        <taxon>Rhodonellum</taxon>
    </lineage>
</organism>
<evidence type="ECO:0000313" key="2">
    <source>
        <dbReference type="EMBL" id="SDZ51599.1"/>
    </source>
</evidence>
<evidence type="ECO:0000313" key="3">
    <source>
        <dbReference type="Proteomes" id="UP000199663"/>
    </source>
</evidence>
<proteinExistence type="predicted"/>
<dbReference type="EMBL" id="FNQC01000019">
    <property type="protein sequence ID" value="SDZ51599.1"/>
    <property type="molecule type" value="Genomic_DNA"/>
</dbReference>
<dbReference type="RefSeq" id="WP_019600146.1">
    <property type="nucleotide sequence ID" value="NZ_FNQC01000019.1"/>
</dbReference>
<keyword evidence="1" id="KW-0812">Transmembrane</keyword>
<name>A0A1H3TQI9_9BACT</name>
<sequence>MINDNDNLKPLSFDNEEELKPLSIENNSSNQSNDDFVPISKGANNEIKNKDSNFVFFFGVSASGKSVILSSMLYYLSSQAGVLSPKSGAPNSKEAQALLADFFENISKGILPNRTTRDQVTRIDLKFEPSNKSKKVPPINLTFLETAGGNHVEITRGNQYHSSIDQYLNAQIPLNIIIVTSYDSAHKEDSLIYEFLNRLVEKGIDPKYINIILVISKWDLSGKGGVASEDELESFIAEKLPMTNNRVNAYEFSKTYFTIGKIENNGNTERIRNLNLDSAEIISKWLYESITGYPLDYEGTFWERINFSF</sequence>
<protein>
    <submittedName>
        <fullName evidence="2">Uncharacterized protein</fullName>
    </submittedName>
</protein>
<gene>
    <name evidence="2" type="ORF">SAMN05444412_11944</name>
</gene>
<evidence type="ECO:0000256" key="1">
    <source>
        <dbReference type="SAM" id="Phobius"/>
    </source>
</evidence>
<dbReference type="InterPro" id="IPR027417">
    <property type="entry name" value="P-loop_NTPase"/>
</dbReference>
<accession>A0A1H3TQI9</accession>
<dbReference type="Proteomes" id="UP000199663">
    <property type="component" value="Unassembled WGS sequence"/>
</dbReference>
<dbReference type="SUPFAM" id="SSF52540">
    <property type="entry name" value="P-loop containing nucleoside triphosphate hydrolases"/>
    <property type="match status" value="1"/>
</dbReference>
<comment type="caution">
    <text evidence="2">The sequence shown here is derived from an EMBL/GenBank/DDBJ whole genome shotgun (WGS) entry which is preliminary data.</text>
</comment>
<keyword evidence="1" id="KW-1133">Transmembrane helix</keyword>
<keyword evidence="1" id="KW-0472">Membrane</keyword>
<feature type="transmembrane region" description="Helical" evidence="1">
    <location>
        <begin position="54"/>
        <end position="76"/>
    </location>
</feature>
<dbReference type="Gene3D" id="3.40.50.300">
    <property type="entry name" value="P-loop containing nucleotide triphosphate hydrolases"/>
    <property type="match status" value="1"/>
</dbReference>
<keyword evidence="3" id="KW-1185">Reference proteome</keyword>